<dbReference type="HOGENOM" id="CLU_1433056_0_0_10"/>
<dbReference type="AlphaFoldDB" id="A0A060R6D9"/>
<accession>A0A060R6D9</accession>
<keyword evidence="3" id="KW-1185">Reference proteome</keyword>
<reference evidence="2 3" key="1">
    <citation type="journal article" date="2015" name="Genome Announc.">
        <title>Complete Genome Sequence of the Novel Leech Symbiont Mucinivorans hirudinis M3T.</title>
        <authorList>
            <person name="Nelson M.C."/>
            <person name="Bomar L."/>
            <person name="Graf J."/>
        </authorList>
    </citation>
    <scope>NUCLEOTIDE SEQUENCE [LARGE SCALE GENOMIC DNA]</scope>
    <source>
        <strain evidence="3">M3</strain>
    </source>
</reference>
<gene>
    <name evidence="2" type="ORF">BN938_0435</name>
</gene>
<dbReference type="KEGG" id="rbc:BN938_0435"/>
<feature type="transmembrane region" description="Helical" evidence="1">
    <location>
        <begin position="24"/>
        <end position="45"/>
    </location>
</feature>
<keyword evidence="1" id="KW-0472">Membrane</keyword>
<dbReference type="Proteomes" id="UP000027616">
    <property type="component" value="Chromosome I"/>
</dbReference>
<evidence type="ECO:0000313" key="2">
    <source>
        <dbReference type="EMBL" id="CDN30540.1"/>
    </source>
</evidence>
<name>A0A060R6D9_9BACT</name>
<protein>
    <submittedName>
        <fullName evidence="2">Uncharacterized protein</fullName>
    </submittedName>
</protein>
<keyword evidence="1" id="KW-0812">Transmembrane</keyword>
<evidence type="ECO:0000313" key="3">
    <source>
        <dbReference type="Proteomes" id="UP000027616"/>
    </source>
</evidence>
<keyword evidence="1" id="KW-1133">Transmembrane helix</keyword>
<organism evidence="2 3">
    <name type="scientific">Mucinivorans hirudinis</name>
    <dbReference type="NCBI Taxonomy" id="1433126"/>
    <lineage>
        <taxon>Bacteria</taxon>
        <taxon>Pseudomonadati</taxon>
        <taxon>Bacteroidota</taxon>
        <taxon>Bacteroidia</taxon>
        <taxon>Bacteroidales</taxon>
        <taxon>Rikenellaceae</taxon>
        <taxon>Mucinivorans</taxon>
    </lineage>
</organism>
<sequence length="189" mass="21488">MGLISVVDINFSGLTQKFKFRDNLNLMLIILFVRFTFGTGSYPLISSVSTFKKRFRVLSLMDLPRLASHSALATCTRCRCAFTASNKLSLSSESRIGLRPCPGLLRRLEMPSDLKRLTQWFTLTWLISVIKPTSLEVRPSALSKMTWQRVRKQWLPPSRKPCSKTRRSCVDSCGVFTRPIGAKIQNNIK</sequence>
<dbReference type="EMBL" id="HG934468">
    <property type="protein sequence ID" value="CDN30540.1"/>
    <property type="molecule type" value="Genomic_DNA"/>
</dbReference>
<evidence type="ECO:0000256" key="1">
    <source>
        <dbReference type="SAM" id="Phobius"/>
    </source>
</evidence>
<proteinExistence type="predicted"/>